<dbReference type="EMBL" id="VGJX01000320">
    <property type="protein sequence ID" value="MBM3274763.1"/>
    <property type="molecule type" value="Genomic_DNA"/>
</dbReference>
<evidence type="ECO:0000313" key="1">
    <source>
        <dbReference type="EMBL" id="MBM3274763.1"/>
    </source>
</evidence>
<comment type="caution">
    <text evidence="1">The sequence shown here is derived from an EMBL/GenBank/DDBJ whole genome shotgun (WGS) entry which is preliminary data.</text>
</comment>
<gene>
    <name evidence="1" type="ORF">FJZ00_06400</name>
</gene>
<proteinExistence type="predicted"/>
<dbReference type="Proteomes" id="UP000703893">
    <property type="component" value="Unassembled WGS sequence"/>
</dbReference>
<dbReference type="InterPro" id="IPR011008">
    <property type="entry name" value="Dimeric_a/b-barrel"/>
</dbReference>
<dbReference type="Gene3D" id="3.30.70.100">
    <property type="match status" value="1"/>
</dbReference>
<organism evidence="1 2">
    <name type="scientific">Candidatus Tanganyikabacteria bacterium</name>
    <dbReference type="NCBI Taxonomy" id="2961651"/>
    <lineage>
        <taxon>Bacteria</taxon>
        <taxon>Bacillati</taxon>
        <taxon>Candidatus Sericytochromatia</taxon>
        <taxon>Candidatus Tanganyikabacteria</taxon>
    </lineage>
</organism>
<evidence type="ECO:0000313" key="2">
    <source>
        <dbReference type="Proteomes" id="UP000703893"/>
    </source>
</evidence>
<dbReference type="SUPFAM" id="SSF54909">
    <property type="entry name" value="Dimeric alpha+beta barrel"/>
    <property type="match status" value="1"/>
</dbReference>
<reference evidence="1 2" key="1">
    <citation type="submission" date="2019-03" db="EMBL/GenBank/DDBJ databases">
        <title>Lake Tanganyika Metagenome-Assembled Genomes (MAGs).</title>
        <authorList>
            <person name="Tran P."/>
        </authorList>
    </citation>
    <scope>NUCLEOTIDE SEQUENCE [LARGE SCALE GENOMIC DNA]</scope>
    <source>
        <strain evidence="1">K_DeepCast_65m_m2_236</strain>
    </source>
</reference>
<accession>A0A937X2N3</accession>
<protein>
    <submittedName>
        <fullName evidence="1">Uncharacterized protein</fullName>
    </submittedName>
</protein>
<name>A0A937X2N3_9BACT</name>
<sequence length="216" mass="23839">FVKWYDTRHGPDLIGTGFYSCNAYHARAGGPFICNVYEIPDLGIFSSKAYVDVRTRDRQLTEEVLHKISNHSNTIYHQETVVGLPDAAFRPDSRPSRAGAVCAPVVATLRLDIEPAALPDFRAWFLAAQASDANARPGFLRSRLARQDGKHPLFPSKQAEWLVLTEWASLDDALAAGSAEEVFARYSRQAGKSLSRLEYNVAALSATLLNANAWTT</sequence>
<feature type="non-terminal residue" evidence="1">
    <location>
        <position position="1"/>
    </location>
</feature>
<dbReference type="AlphaFoldDB" id="A0A937X2N3"/>